<keyword evidence="1 4" id="KW-0808">Transferase</keyword>
<keyword evidence="2 4" id="KW-0012">Acyltransferase</keyword>
<dbReference type="InterPro" id="IPR050832">
    <property type="entry name" value="Bact_Acetyltransf"/>
</dbReference>
<feature type="domain" description="N-acetyltransferase" evidence="3">
    <location>
        <begin position="1"/>
        <end position="145"/>
    </location>
</feature>
<accession>A0A5C8UQJ2</accession>
<dbReference type="EMBL" id="VRMG01000007">
    <property type="protein sequence ID" value="TXN30454.1"/>
    <property type="molecule type" value="Genomic_DNA"/>
</dbReference>
<dbReference type="AlphaFoldDB" id="A0A5C8UQJ2"/>
<dbReference type="InterPro" id="IPR016181">
    <property type="entry name" value="Acyl_CoA_acyltransferase"/>
</dbReference>
<dbReference type="Gene3D" id="3.40.630.30">
    <property type="match status" value="1"/>
</dbReference>
<dbReference type="GO" id="GO:0016747">
    <property type="term" value="F:acyltransferase activity, transferring groups other than amino-acyl groups"/>
    <property type="evidence" value="ECO:0007669"/>
    <property type="project" value="InterPro"/>
</dbReference>
<dbReference type="PANTHER" id="PTHR43877">
    <property type="entry name" value="AMINOALKYLPHOSPHONATE N-ACETYLTRANSFERASE-RELATED-RELATED"/>
    <property type="match status" value="1"/>
</dbReference>
<dbReference type="SUPFAM" id="SSF55729">
    <property type="entry name" value="Acyl-CoA N-acyltransferases (Nat)"/>
    <property type="match status" value="1"/>
</dbReference>
<protein>
    <submittedName>
        <fullName evidence="4">GNAT family acetyltransferase</fullName>
        <ecNumber evidence="4">2.3.1.-</ecNumber>
    </submittedName>
</protein>
<sequence>MLIRPFAEPDTDVVVALWERCGLVRPWNDPRADIARKLTEQPELFLVGEVVEMGEAGDAPASIAATAMAGFDGHRGWVHYLAVDPLRQRQGLGRAIMAEVERKLVERGCPKLNLQVRSDNLKVLGFYRGLGYGEDQVLSLGKRLILDEG</sequence>
<reference evidence="4 5" key="1">
    <citation type="submission" date="2019-08" db="EMBL/GenBank/DDBJ databases">
        <title>Bacterial whole genome sequence for Glaciihabitans sp. CHu50b-6-2.</title>
        <authorList>
            <person name="Jin L."/>
        </authorList>
    </citation>
    <scope>NUCLEOTIDE SEQUENCE [LARGE SCALE GENOMIC DNA]</scope>
    <source>
        <strain evidence="4 5">CHu50b-6-2</strain>
    </source>
</reference>
<evidence type="ECO:0000256" key="1">
    <source>
        <dbReference type="ARBA" id="ARBA00022679"/>
    </source>
</evidence>
<dbReference type="PROSITE" id="PS51186">
    <property type="entry name" value="GNAT"/>
    <property type="match status" value="1"/>
</dbReference>
<dbReference type="NCBIfam" id="NF002959">
    <property type="entry name" value="PRK03624.1"/>
    <property type="match status" value="1"/>
</dbReference>
<evidence type="ECO:0000313" key="5">
    <source>
        <dbReference type="Proteomes" id="UP000321379"/>
    </source>
</evidence>
<name>A0A5C8UQJ2_9MICO</name>
<dbReference type="CDD" id="cd04301">
    <property type="entry name" value="NAT_SF"/>
    <property type="match status" value="1"/>
</dbReference>
<dbReference type="RefSeq" id="WP_147783638.1">
    <property type="nucleotide sequence ID" value="NZ_VRMG01000007.1"/>
</dbReference>
<keyword evidence="5" id="KW-1185">Reference proteome</keyword>
<organism evidence="4 5">
    <name type="scientific">Lacisediminihabitans profunda</name>
    <dbReference type="NCBI Taxonomy" id="2594790"/>
    <lineage>
        <taxon>Bacteria</taxon>
        <taxon>Bacillati</taxon>
        <taxon>Actinomycetota</taxon>
        <taxon>Actinomycetes</taxon>
        <taxon>Micrococcales</taxon>
        <taxon>Microbacteriaceae</taxon>
        <taxon>Lacisediminihabitans</taxon>
    </lineage>
</organism>
<evidence type="ECO:0000256" key="2">
    <source>
        <dbReference type="ARBA" id="ARBA00023315"/>
    </source>
</evidence>
<dbReference type="InterPro" id="IPR000182">
    <property type="entry name" value="GNAT_dom"/>
</dbReference>
<evidence type="ECO:0000313" key="4">
    <source>
        <dbReference type="EMBL" id="TXN30454.1"/>
    </source>
</evidence>
<dbReference type="Proteomes" id="UP000321379">
    <property type="component" value="Unassembled WGS sequence"/>
</dbReference>
<dbReference type="Pfam" id="PF00583">
    <property type="entry name" value="Acetyltransf_1"/>
    <property type="match status" value="1"/>
</dbReference>
<gene>
    <name evidence="4" type="ORF">FVP33_10715</name>
</gene>
<comment type="caution">
    <text evidence="4">The sequence shown here is derived from an EMBL/GenBank/DDBJ whole genome shotgun (WGS) entry which is preliminary data.</text>
</comment>
<dbReference type="EC" id="2.3.1.-" evidence="4"/>
<evidence type="ECO:0000259" key="3">
    <source>
        <dbReference type="PROSITE" id="PS51186"/>
    </source>
</evidence>
<proteinExistence type="predicted"/>